<keyword evidence="1" id="KW-0812">Transmembrane</keyword>
<sequence>MVIRLALLFFLIIVGCARAETLRVLVPDSHPVAGEMVGVTIRGEYTQRIALETLTFPGSDDYDWVQLARDSWRDERVDGRTMKVFERRIALFPRSSGTLTVGPLVHHLTIAGRNGGREVLDVRAEPVTIQVAPFPAASAPLAARMLTVEDQLSVPPGELRDGETLIRRVTLRAAGTLAHFMPPRPEIRQPWLVSFTAPEARGTKLAPEGPVTTVIWEWHLHPKTGEPGVLPPVAIPWFDTVSRQMKTAEIPAIPFGYASFAANRTGSGEFPASEVATAAGVFSAGLVTGLLAIFSAATLRRGRELKQVLKRSLLLDPSRKALRAAARQDDLMALRSATEDYLLRRRTLGLPVAEGATADLDRAIYAAHPGSQPFDPGSFVRDLLRRKRRRSSKQTIS</sequence>
<keyword evidence="3" id="KW-1185">Reference proteome</keyword>
<gene>
    <name evidence="2" type="ORF">IG616_21245</name>
</gene>
<dbReference type="PANTHER" id="PTHR40940">
    <property type="entry name" value="PROTEIN BATD-RELATED"/>
    <property type="match status" value="1"/>
</dbReference>
<reference evidence="3" key="1">
    <citation type="submission" date="2020-09" db="EMBL/GenBank/DDBJ databases">
        <title>The genome sequence of strain Labrenzia suaedae 4C16A.</title>
        <authorList>
            <person name="Liu Y."/>
        </authorList>
    </citation>
    <scope>NUCLEOTIDE SEQUENCE [LARGE SCALE GENOMIC DNA]</scope>
    <source>
        <strain evidence="3">4C16A</strain>
    </source>
</reference>
<evidence type="ECO:0000313" key="3">
    <source>
        <dbReference type="Proteomes" id="UP000632063"/>
    </source>
</evidence>
<keyword evidence="1" id="KW-1133">Transmembrane helix</keyword>
<name>A0ABR9CTE5_9HYPH</name>
<evidence type="ECO:0000256" key="1">
    <source>
        <dbReference type="SAM" id="Phobius"/>
    </source>
</evidence>
<keyword evidence="1" id="KW-0472">Membrane</keyword>
<dbReference type="PROSITE" id="PS51257">
    <property type="entry name" value="PROKAR_LIPOPROTEIN"/>
    <property type="match status" value="1"/>
</dbReference>
<evidence type="ECO:0000313" key="2">
    <source>
        <dbReference type="EMBL" id="MBD8894079.1"/>
    </source>
</evidence>
<accession>A0ABR9CTE5</accession>
<protein>
    <submittedName>
        <fullName evidence="2">BatD family protein</fullName>
    </submittedName>
</protein>
<dbReference type="EMBL" id="JACYXI010000020">
    <property type="protein sequence ID" value="MBD8894079.1"/>
    <property type="molecule type" value="Genomic_DNA"/>
</dbReference>
<dbReference type="InterPro" id="IPR025738">
    <property type="entry name" value="BatD"/>
</dbReference>
<proteinExistence type="predicted"/>
<dbReference type="Proteomes" id="UP000632063">
    <property type="component" value="Unassembled WGS sequence"/>
</dbReference>
<reference evidence="2 3" key="2">
    <citation type="journal article" date="2021" name="Int. J. Syst. Evol. Microbiol.">
        <title>Roseibium litorale sp. nov., isolated from a tidal flat sediment and proposal for the reclassification of Labrenzia polysiphoniae as Roseibium polysiphoniae comb. nov.</title>
        <authorList>
            <person name="Liu Y."/>
            <person name="Pei T."/>
            <person name="Du J."/>
            <person name="Chao M."/>
            <person name="Deng M.R."/>
            <person name="Zhu H."/>
        </authorList>
    </citation>
    <scope>NUCLEOTIDE SEQUENCE [LARGE SCALE GENOMIC DNA]</scope>
    <source>
        <strain evidence="2 3">4C16A</strain>
    </source>
</reference>
<organism evidence="2 3">
    <name type="scientific">Roseibium litorale</name>
    <dbReference type="NCBI Taxonomy" id="2803841"/>
    <lineage>
        <taxon>Bacteria</taxon>
        <taxon>Pseudomonadati</taxon>
        <taxon>Pseudomonadota</taxon>
        <taxon>Alphaproteobacteria</taxon>
        <taxon>Hyphomicrobiales</taxon>
        <taxon>Stappiaceae</taxon>
        <taxon>Roseibium</taxon>
    </lineage>
</organism>
<dbReference type="PANTHER" id="PTHR40940:SF1">
    <property type="entry name" value="PROTEIN BATD"/>
    <property type="match status" value="1"/>
</dbReference>
<comment type="caution">
    <text evidence="2">The sequence shown here is derived from an EMBL/GenBank/DDBJ whole genome shotgun (WGS) entry which is preliminary data.</text>
</comment>
<feature type="transmembrane region" description="Helical" evidence="1">
    <location>
        <begin position="275"/>
        <end position="299"/>
    </location>
</feature>